<evidence type="ECO:0000256" key="3">
    <source>
        <dbReference type="PIRSR" id="PIRSR640198-3"/>
    </source>
</evidence>
<evidence type="ECO:0000259" key="5">
    <source>
        <dbReference type="PROSITE" id="PS51459"/>
    </source>
</evidence>
<dbReference type="PANTHER" id="PTHR13504">
    <property type="entry name" value="FIDO DOMAIN-CONTAINING PROTEIN DDB_G0283145"/>
    <property type="match status" value="1"/>
</dbReference>
<evidence type="ECO:0000313" key="7">
    <source>
        <dbReference type="Proteomes" id="UP001515100"/>
    </source>
</evidence>
<dbReference type="InterPro" id="IPR003812">
    <property type="entry name" value="Fido"/>
</dbReference>
<dbReference type="AlphaFoldDB" id="A0A641AMV5"/>
<gene>
    <name evidence="6" type="ORF">ESP62_010985</name>
</gene>
<dbReference type="GO" id="GO:0005524">
    <property type="term" value="F:ATP binding"/>
    <property type="evidence" value="ECO:0007669"/>
    <property type="project" value="UniProtKB-KW"/>
</dbReference>
<comment type="caution">
    <text evidence="6">The sequence shown here is derived from an EMBL/GenBank/DDBJ whole genome shotgun (WGS) entry which is preliminary data.</text>
</comment>
<sequence length="470" mass="52364">MSIQGAKRMSESALERVQAGLEHSIYGIDASGDRLEVMAGLAERVESLEQRCIQLSAMVSKQLDERLHKANRTIEVFESNAIEGKLATLPETYEVLGQRDLLDSKAPLAEYSLAEALRDEPKVRDVVGLGAARVLASQLAEDHERPVTEADIREMHELVLAGHHSAGSYKQWINEIQGSSHVPIPPSDVPDAMNSMTMWLRDCDAPLVWKAATVHAWLTHIHPFDDGNGRIARLLANFVLARGGFPPLIVRSTSDRGRYIDALAHSDEAGDISQLVRVFMTALNRRVIKMENPDYAWKMFEKELQVRQQPLFMRWSAAIDQFLDEVETRLLIDGFRVNRVGSVGVEEFELLRERNASGNTWLAKVGTPGTNGDILIWVGFASANVSRDLHPDQIFPSLYLAERAKGTRPDKPFLPQVRGLPARHDEVSVIVDENRVLFNRGGVVRPLRPSDAAEAYASLLGNHLRSINSP</sequence>
<organism evidence="6 7">
    <name type="scientific">Aeromicrobium fastidiosum</name>
    <dbReference type="NCBI Taxonomy" id="52699"/>
    <lineage>
        <taxon>Bacteria</taxon>
        <taxon>Bacillati</taxon>
        <taxon>Actinomycetota</taxon>
        <taxon>Actinomycetes</taxon>
        <taxon>Propionibacteriales</taxon>
        <taxon>Nocardioidaceae</taxon>
        <taxon>Aeromicrobium</taxon>
    </lineage>
</organism>
<dbReference type="InterPro" id="IPR036597">
    <property type="entry name" value="Fido-like_dom_sf"/>
</dbReference>
<dbReference type="Gene3D" id="1.10.3290.10">
    <property type="entry name" value="Fido-like domain"/>
    <property type="match status" value="1"/>
</dbReference>
<feature type="domain" description="Fido" evidence="5">
    <location>
        <begin position="147"/>
        <end position="281"/>
    </location>
</feature>
<protein>
    <recommendedName>
        <fullName evidence="5">Fido domain-containing protein</fullName>
    </recommendedName>
</protein>
<evidence type="ECO:0000313" key="6">
    <source>
        <dbReference type="EMBL" id="KAA1375979.1"/>
    </source>
</evidence>
<proteinExistence type="predicted"/>
<evidence type="ECO:0000256" key="1">
    <source>
        <dbReference type="PIRSR" id="PIRSR640198-1"/>
    </source>
</evidence>
<feature type="site" description="Important for autoinhibition of adenylyltransferase activity" evidence="3">
    <location>
        <position position="83"/>
    </location>
</feature>
<dbReference type="OrthoDB" id="9813719at2"/>
<dbReference type="SUPFAM" id="SSF140931">
    <property type="entry name" value="Fic-like"/>
    <property type="match status" value="1"/>
</dbReference>
<dbReference type="PANTHER" id="PTHR13504:SF38">
    <property type="entry name" value="FIDO DOMAIN-CONTAINING PROTEIN"/>
    <property type="match status" value="1"/>
</dbReference>
<feature type="binding site" evidence="2">
    <location>
        <begin position="226"/>
        <end position="233"/>
    </location>
    <ligand>
        <name>ATP</name>
        <dbReference type="ChEBI" id="CHEBI:30616"/>
    </ligand>
</feature>
<accession>A0A641AMV5</accession>
<dbReference type="InterPro" id="IPR040198">
    <property type="entry name" value="Fido_containing"/>
</dbReference>
<evidence type="ECO:0000256" key="2">
    <source>
        <dbReference type="PIRSR" id="PIRSR640198-2"/>
    </source>
</evidence>
<feature type="coiled-coil region" evidence="4">
    <location>
        <begin position="38"/>
        <end position="80"/>
    </location>
</feature>
<keyword evidence="7" id="KW-1185">Reference proteome</keyword>
<feature type="active site" evidence="1">
    <location>
        <position position="222"/>
    </location>
</feature>
<dbReference type="Pfam" id="PF02661">
    <property type="entry name" value="Fic"/>
    <property type="match status" value="1"/>
</dbReference>
<keyword evidence="2" id="KW-0547">Nucleotide-binding</keyword>
<evidence type="ECO:0000256" key="4">
    <source>
        <dbReference type="SAM" id="Coils"/>
    </source>
</evidence>
<dbReference type="EMBL" id="SDPP02000003">
    <property type="protein sequence ID" value="KAA1375979.1"/>
    <property type="molecule type" value="Genomic_DNA"/>
</dbReference>
<name>A0A641AMV5_9ACTN</name>
<keyword evidence="2" id="KW-0067">ATP-binding</keyword>
<reference evidence="6" key="1">
    <citation type="submission" date="2019-09" db="EMBL/GenBank/DDBJ databases">
        <authorList>
            <person name="Li J."/>
        </authorList>
    </citation>
    <scope>NUCLEOTIDE SEQUENCE [LARGE SCALE GENOMIC DNA]</scope>
    <source>
        <strain evidence="6">NRBC 14897</strain>
    </source>
</reference>
<dbReference type="PROSITE" id="PS51459">
    <property type="entry name" value="FIDO"/>
    <property type="match status" value="1"/>
</dbReference>
<keyword evidence="4" id="KW-0175">Coiled coil</keyword>
<dbReference type="Proteomes" id="UP001515100">
    <property type="component" value="Unassembled WGS sequence"/>
</dbReference>